<dbReference type="SMART" id="SM00202">
    <property type="entry name" value="SR"/>
    <property type="match status" value="2"/>
</dbReference>
<dbReference type="PROSITE" id="PS50287">
    <property type="entry name" value="SRCR_2"/>
    <property type="match status" value="2"/>
</dbReference>
<feature type="region of interest" description="Disordered" evidence="6">
    <location>
        <begin position="372"/>
        <end position="403"/>
    </location>
</feature>
<feature type="disulfide bond" evidence="5">
    <location>
        <begin position="239"/>
        <end position="249"/>
    </location>
</feature>
<dbReference type="FunCoup" id="A0A6P5JC41">
    <property type="interactions" value="766"/>
</dbReference>
<evidence type="ECO:0000256" key="8">
    <source>
        <dbReference type="SAM" id="SignalP"/>
    </source>
</evidence>
<keyword evidence="10" id="KW-1185">Reference proteome</keyword>
<dbReference type="InterPro" id="IPR036772">
    <property type="entry name" value="SRCR-like_dom_sf"/>
</dbReference>
<keyword evidence="2" id="KW-0677">Repeat</keyword>
<feature type="chain" id="PRO_5028445208" evidence="8">
    <location>
        <begin position="25"/>
        <end position="611"/>
    </location>
</feature>
<dbReference type="FunFam" id="3.10.250.10:FF:000010">
    <property type="entry name" value="T-cell differentiation antigen CD6"/>
    <property type="match status" value="1"/>
</dbReference>
<evidence type="ECO:0000256" key="3">
    <source>
        <dbReference type="ARBA" id="ARBA00023157"/>
    </source>
</evidence>
<dbReference type="PRINTS" id="PR00258">
    <property type="entry name" value="SPERACTRCPTR"/>
</dbReference>
<protein>
    <submittedName>
        <fullName evidence="11">T-cell differentiation antigen CD6 isoform X1</fullName>
    </submittedName>
</protein>
<dbReference type="Proteomes" id="UP000515140">
    <property type="component" value="Unplaced"/>
</dbReference>
<feature type="transmembrane region" description="Helical" evidence="7">
    <location>
        <begin position="307"/>
        <end position="331"/>
    </location>
</feature>
<evidence type="ECO:0000256" key="4">
    <source>
        <dbReference type="ARBA" id="ARBA00023180"/>
    </source>
</evidence>
<organism evidence="10 11">
    <name type="scientific">Phascolarctos cinereus</name>
    <name type="common">Koala</name>
    <dbReference type="NCBI Taxonomy" id="38626"/>
    <lineage>
        <taxon>Eukaryota</taxon>
        <taxon>Metazoa</taxon>
        <taxon>Chordata</taxon>
        <taxon>Craniata</taxon>
        <taxon>Vertebrata</taxon>
        <taxon>Euteleostomi</taxon>
        <taxon>Mammalia</taxon>
        <taxon>Metatheria</taxon>
        <taxon>Diprotodontia</taxon>
        <taxon>Phascolarctidae</taxon>
        <taxon>Phascolarctos</taxon>
    </lineage>
</organism>
<feature type="signal peptide" evidence="8">
    <location>
        <begin position="1"/>
        <end position="24"/>
    </location>
</feature>
<dbReference type="PANTHER" id="PTHR19331:SF477">
    <property type="entry name" value="T-CELL DIFFERENTIATION ANTIGEN CD6"/>
    <property type="match status" value="1"/>
</dbReference>
<sequence length="611" mass="66320">MTELGPDMPLLMAVIGCLTAAISGQTTLNFPASSEKLDNVHSMGNLTSHIGKKPVRLVNRTGLCSGAVQVKMSGSWQPVCEDFWSNRASLAVCRELNCVRMEPVVPTVTPAPERPEHLPVGNRSEFLNDTWGSPLPVFCDQGGWERCQVQPSACTSGRSAKVDCAEVHAVRLVDGGDRCAGRVELKDKGSWGTACDDAWDLADANVVCKQLGCGWAVEALEGSYFQKGEGPIHLDEVNCSGSELSLWECPAQRNHDCGHKEDAGVVCSGSRTFNMSLIPKTSSSPQLPTTASFVPIGMQKKELREQLLLIFCIILGILLLVSLIALTFIFLKAKGKYALPTMENHNQRTSTATLGGNNSYQEVSIIIPKEEAPKPSLHVKAPPSKDSDSDSDSERYDFHTQPPVPLSTFYNSQKHRVTEDMAQQNRFRMPPLQEDAPAPALRITRGTAVSPAHLLGKVTATVPPAGCLDPTSQAFLQRGSSPWSSLLTWSWQGPGPLCLMSVSWLLRTVRGTTVNPAPLLGKITATVPPASCLDPTSQAFLQRGNFWSRLPTWSWLAPGPLCLEATLESFQQDQRPRTAPAPPLGSAMRILAHLRSLLPCPLCVQSHLPQQ</sequence>
<evidence type="ECO:0000256" key="7">
    <source>
        <dbReference type="SAM" id="Phobius"/>
    </source>
</evidence>
<feature type="domain" description="SRCR" evidence="9">
    <location>
        <begin position="55"/>
        <end position="165"/>
    </location>
</feature>
<evidence type="ECO:0000256" key="5">
    <source>
        <dbReference type="PROSITE-ProRule" id="PRU00196"/>
    </source>
</evidence>
<dbReference type="AlphaFoldDB" id="A0A6P5JC41"/>
<dbReference type="Pfam" id="PF00530">
    <property type="entry name" value="SRCR"/>
    <property type="match status" value="2"/>
</dbReference>
<dbReference type="InParanoid" id="A0A6P5JC41"/>
<dbReference type="PROSITE" id="PS00420">
    <property type="entry name" value="SRCR_1"/>
    <property type="match status" value="1"/>
</dbReference>
<dbReference type="PANTHER" id="PTHR19331">
    <property type="entry name" value="SCAVENGER RECEPTOR DOMAIN-CONTAINING"/>
    <property type="match status" value="1"/>
</dbReference>
<accession>A0A6P5JC41</accession>
<dbReference type="InterPro" id="IPR001190">
    <property type="entry name" value="SRCR"/>
</dbReference>
<feature type="domain" description="SRCR" evidence="9">
    <location>
        <begin position="170"/>
        <end position="268"/>
    </location>
</feature>
<evidence type="ECO:0000259" key="9">
    <source>
        <dbReference type="PROSITE" id="PS50287"/>
    </source>
</evidence>
<evidence type="ECO:0000313" key="10">
    <source>
        <dbReference type="Proteomes" id="UP000515140"/>
    </source>
</evidence>
<evidence type="ECO:0000256" key="1">
    <source>
        <dbReference type="ARBA" id="ARBA00022729"/>
    </source>
</evidence>
<keyword evidence="3 5" id="KW-1015">Disulfide bond</keyword>
<dbReference type="KEGG" id="pcw:110200689"/>
<keyword evidence="7" id="KW-0472">Membrane</keyword>
<evidence type="ECO:0000256" key="6">
    <source>
        <dbReference type="SAM" id="MobiDB-lite"/>
    </source>
</evidence>
<proteinExistence type="predicted"/>
<keyword evidence="4" id="KW-0325">Glycoprotein</keyword>
<keyword evidence="7" id="KW-0812">Transmembrane</keyword>
<gene>
    <name evidence="11" type="primary">CD6</name>
</gene>
<dbReference type="GO" id="GO:0016020">
    <property type="term" value="C:membrane"/>
    <property type="evidence" value="ECO:0007669"/>
    <property type="project" value="InterPro"/>
</dbReference>
<dbReference type="RefSeq" id="XP_020831745.1">
    <property type="nucleotide sequence ID" value="XM_020976086.1"/>
</dbReference>
<evidence type="ECO:0000256" key="2">
    <source>
        <dbReference type="ARBA" id="ARBA00022737"/>
    </source>
</evidence>
<dbReference type="SUPFAM" id="SSF56487">
    <property type="entry name" value="SRCR-like"/>
    <property type="match status" value="2"/>
</dbReference>
<dbReference type="Gene3D" id="3.10.250.10">
    <property type="entry name" value="SRCR-like domain"/>
    <property type="match status" value="2"/>
</dbReference>
<reference evidence="11" key="1">
    <citation type="submission" date="2025-08" db="UniProtKB">
        <authorList>
            <consortium name="RefSeq"/>
        </authorList>
    </citation>
    <scope>IDENTIFICATION</scope>
    <source>
        <tissue evidence="11">Spleen</tissue>
    </source>
</reference>
<keyword evidence="7" id="KW-1133">Transmembrane helix</keyword>
<comment type="caution">
    <text evidence="5">Lacks conserved residue(s) required for the propagation of feature annotation.</text>
</comment>
<feature type="compositionally biased region" description="Basic and acidic residues" evidence="6">
    <location>
        <begin position="383"/>
        <end position="398"/>
    </location>
</feature>
<dbReference type="GeneID" id="110200689"/>
<evidence type="ECO:0000313" key="11">
    <source>
        <dbReference type="RefSeq" id="XP_020831745.1"/>
    </source>
</evidence>
<name>A0A6P5JC41_PHACI</name>
<keyword evidence="1 8" id="KW-0732">Signal</keyword>
<dbReference type="CTD" id="923"/>